<comment type="caution">
    <text evidence="1">The sequence shown here is derived from an EMBL/GenBank/DDBJ whole genome shotgun (WGS) entry which is preliminary data.</text>
</comment>
<evidence type="ECO:0000313" key="2">
    <source>
        <dbReference type="Proteomes" id="UP000233551"/>
    </source>
</evidence>
<name>A0A2I0HSY9_PUNGR</name>
<protein>
    <submittedName>
        <fullName evidence="1">Uncharacterized protein</fullName>
    </submittedName>
</protein>
<dbReference type="Proteomes" id="UP000233551">
    <property type="component" value="Unassembled WGS sequence"/>
</dbReference>
<keyword evidence="2" id="KW-1185">Reference proteome</keyword>
<sequence>KFVKRSLPGVSITLTVKPSGRTVCCNSQVLVTPDELALDLKALLPRIVFPAALLPLPVLPTRTSVRTPAIPAIM</sequence>
<proteinExistence type="predicted"/>
<evidence type="ECO:0000313" key="1">
    <source>
        <dbReference type="EMBL" id="PKI34828.1"/>
    </source>
</evidence>
<gene>
    <name evidence="1" type="ORF">CRG98_044781</name>
</gene>
<reference evidence="1 2" key="1">
    <citation type="submission" date="2017-11" db="EMBL/GenBank/DDBJ databases">
        <title>De-novo sequencing of pomegranate (Punica granatum L.) genome.</title>
        <authorList>
            <person name="Akparov Z."/>
            <person name="Amiraslanov A."/>
            <person name="Hajiyeva S."/>
            <person name="Abbasov M."/>
            <person name="Kaur K."/>
            <person name="Hamwieh A."/>
            <person name="Solovyev V."/>
            <person name="Salamov A."/>
            <person name="Braich B."/>
            <person name="Kosarev P."/>
            <person name="Mahmoud A."/>
            <person name="Hajiyev E."/>
            <person name="Babayeva S."/>
            <person name="Izzatullayeva V."/>
            <person name="Mammadov A."/>
            <person name="Mammadov A."/>
            <person name="Sharifova S."/>
            <person name="Ojaghi J."/>
            <person name="Eynullazada K."/>
            <person name="Bayramov B."/>
            <person name="Abdulazimova A."/>
            <person name="Shahmuradov I."/>
        </authorList>
    </citation>
    <scope>NUCLEOTIDE SEQUENCE [LARGE SCALE GENOMIC DNA]</scope>
    <source>
        <strain evidence="2">cv. AG2017</strain>
        <tissue evidence="1">Leaf</tissue>
    </source>
</reference>
<organism evidence="1 2">
    <name type="scientific">Punica granatum</name>
    <name type="common">Pomegranate</name>
    <dbReference type="NCBI Taxonomy" id="22663"/>
    <lineage>
        <taxon>Eukaryota</taxon>
        <taxon>Viridiplantae</taxon>
        <taxon>Streptophyta</taxon>
        <taxon>Embryophyta</taxon>
        <taxon>Tracheophyta</taxon>
        <taxon>Spermatophyta</taxon>
        <taxon>Magnoliopsida</taxon>
        <taxon>eudicotyledons</taxon>
        <taxon>Gunneridae</taxon>
        <taxon>Pentapetalae</taxon>
        <taxon>rosids</taxon>
        <taxon>malvids</taxon>
        <taxon>Myrtales</taxon>
        <taxon>Lythraceae</taxon>
        <taxon>Punica</taxon>
    </lineage>
</organism>
<feature type="non-terminal residue" evidence="1">
    <location>
        <position position="1"/>
    </location>
</feature>
<dbReference type="AlphaFoldDB" id="A0A2I0HSY9"/>
<dbReference type="EMBL" id="PGOL01005588">
    <property type="protein sequence ID" value="PKI34828.1"/>
    <property type="molecule type" value="Genomic_DNA"/>
</dbReference>
<accession>A0A2I0HSY9</accession>